<evidence type="ECO:0000256" key="5">
    <source>
        <dbReference type="ARBA" id="ARBA00023136"/>
    </source>
</evidence>
<protein>
    <submittedName>
        <fullName evidence="9">Folliculin-interacting protein 2</fullName>
    </submittedName>
</protein>
<dbReference type="PROSITE" id="PS51836">
    <property type="entry name" value="DENN_FNIP12"/>
    <property type="match status" value="1"/>
</dbReference>
<dbReference type="PANTHER" id="PTHR21634">
    <property type="entry name" value="RE13835P"/>
    <property type="match status" value="1"/>
</dbReference>
<dbReference type="InterPro" id="IPR028085">
    <property type="entry name" value="FNIP_mid_dom"/>
</dbReference>
<feature type="compositionally biased region" description="Polar residues" evidence="7">
    <location>
        <begin position="586"/>
        <end position="606"/>
    </location>
</feature>
<dbReference type="InterPro" id="IPR026156">
    <property type="entry name" value="FNIP_fam"/>
</dbReference>
<dbReference type="PRINTS" id="PR02073">
    <property type="entry name" value="FOLLICULNIP1"/>
</dbReference>
<feature type="compositionally biased region" description="Polar residues" evidence="7">
    <location>
        <begin position="521"/>
        <end position="541"/>
    </location>
</feature>
<dbReference type="Proteomes" id="UP000830375">
    <property type="component" value="Unassembled WGS sequence"/>
</dbReference>
<feature type="region of interest" description="Disordered" evidence="7">
    <location>
        <begin position="521"/>
        <end position="554"/>
    </location>
</feature>
<dbReference type="InterPro" id="IPR028084">
    <property type="entry name" value="FNIP_N_dom"/>
</dbReference>
<evidence type="ECO:0000256" key="3">
    <source>
        <dbReference type="ARBA" id="ARBA00007541"/>
    </source>
</evidence>
<evidence type="ECO:0000313" key="10">
    <source>
        <dbReference type="Proteomes" id="UP000830375"/>
    </source>
</evidence>
<dbReference type="Pfam" id="PF14636">
    <property type="entry name" value="FNIP_N"/>
    <property type="match status" value="2"/>
</dbReference>
<dbReference type="PANTHER" id="PTHR21634:SF11">
    <property type="entry name" value="FOLLICULIN-INTERACTING PROTEIN 2"/>
    <property type="match status" value="1"/>
</dbReference>
<keyword evidence="6" id="KW-0458">Lysosome</keyword>
<dbReference type="InterPro" id="IPR037545">
    <property type="entry name" value="DENN_FNIP1/2"/>
</dbReference>
<comment type="similarity">
    <text evidence="3">Belongs to the FNIP family.</text>
</comment>
<feature type="region of interest" description="Disordered" evidence="7">
    <location>
        <begin position="61"/>
        <end position="96"/>
    </location>
</feature>
<organism evidence="9 10">
    <name type="scientific">Labeo rohita</name>
    <name type="common">Indian major carp</name>
    <name type="synonym">Cyprinus rohita</name>
    <dbReference type="NCBI Taxonomy" id="84645"/>
    <lineage>
        <taxon>Eukaryota</taxon>
        <taxon>Metazoa</taxon>
        <taxon>Chordata</taxon>
        <taxon>Craniata</taxon>
        <taxon>Vertebrata</taxon>
        <taxon>Euteleostomi</taxon>
        <taxon>Actinopterygii</taxon>
        <taxon>Neopterygii</taxon>
        <taxon>Teleostei</taxon>
        <taxon>Ostariophysi</taxon>
        <taxon>Cypriniformes</taxon>
        <taxon>Cyprinidae</taxon>
        <taxon>Labeoninae</taxon>
        <taxon>Labeonini</taxon>
        <taxon>Labeo</taxon>
    </lineage>
</organism>
<name>A0ABQ8N2A4_LABRO</name>
<evidence type="ECO:0000256" key="4">
    <source>
        <dbReference type="ARBA" id="ARBA00022490"/>
    </source>
</evidence>
<feature type="region of interest" description="Disordered" evidence="7">
    <location>
        <begin position="574"/>
        <end position="606"/>
    </location>
</feature>
<evidence type="ECO:0000313" key="9">
    <source>
        <dbReference type="EMBL" id="KAI2668621.1"/>
    </source>
</evidence>
<keyword evidence="10" id="KW-1185">Reference proteome</keyword>
<evidence type="ECO:0000256" key="7">
    <source>
        <dbReference type="SAM" id="MobiDB-lite"/>
    </source>
</evidence>
<dbReference type="Pfam" id="PF14637">
    <property type="entry name" value="FNIP_M"/>
    <property type="match status" value="1"/>
</dbReference>
<proteinExistence type="inferred from homology"/>
<evidence type="ECO:0000256" key="1">
    <source>
        <dbReference type="ARBA" id="ARBA00004496"/>
    </source>
</evidence>
<evidence type="ECO:0000256" key="6">
    <source>
        <dbReference type="ARBA" id="ARBA00023228"/>
    </source>
</evidence>
<keyword evidence="5" id="KW-0472">Membrane</keyword>
<dbReference type="InterPro" id="IPR028086">
    <property type="entry name" value="FNIP_C_dom"/>
</dbReference>
<reference evidence="9 10" key="1">
    <citation type="submission" date="2022-01" db="EMBL/GenBank/DDBJ databases">
        <title>A high-quality chromosome-level genome assembly of rohu carp, Labeo rohita.</title>
        <authorList>
            <person name="Arick M.A. II"/>
            <person name="Hsu C.-Y."/>
            <person name="Magbanua Z."/>
            <person name="Pechanova O."/>
            <person name="Grover C."/>
            <person name="Miller E."/>
            <person name="Thrash A."/>
            <person name="Ezzel L."/>
            <person name="Alam S."/>
            <person name="Benzie J."/>
            <person name="Hamilton M."/>
            <person name="Karsi A."/>
            <person name="Lawrence M.L."/>
            <person name="Peterson D.G."/>
        </authorList>
    </citation>
    <scope>NUCLEOTIDE SEQUENCE [LARGE SCALE GENOMIC DNA]</scope>
    <source>
        <strain evidence="10">BAU-BD-2019</strain>
        <tissue evidence="9">Blood</tissue>
    </source>
</reference>
<evidence type="ECO:0000259" key="8">
    <source>
        <dbReference type="PROSITE" id="PS51836"/>
    </source>
</evidence>
<dbReference type="Pfam" id="PF14638">
    <property type="entry name" value="FNIP_C"/>
    <property type="match status" value="1"/>
</dbReference>
<sequence>MKIKSRKKNTARWLFIPEDATWNSWASAEFDLAQIRLIVYQDCERRGRQVLFDSKAIHKLDASEPSADETKNPPNRSGACHIGSQASEKDKPPTYQYTRPASDVNMLGEMMFGSVSMSYKGSTLKIHHIRSPPQLMVSKVFSTRFGSSTSGSTNTLQDSFESMSQTFPSHTSSIGVCCVPSAPLLCLARSASFFAGLCGMLKPPHSNPVDMPSRGHSEDGDSGIARSASLSSLLATPLPSPGSSFSSGCASSYQRRWLRSQATSLQHGPVPRWNTEEMFNLSDESCSSNPAMIRRKKIAISIIISLPEREEENHNFQEFFFSHFPLFESHMNKLKTAIERAMIVCRRIAESSQRVQVYLCRVMEALGEFRMTVWNLYMAPRISEPVWLSMISQSTERNLLCQRFLKEMSLLMEHGAKSQFLSALLTAVLTHHLAWVPTVMPSSFPPIKTACQKPASQTVDLLAKSHPYNPLWAQLGDLYGALGSPVRMCRTVVVGRRRELVQRVLYVLSYFIRCSDLQEHVQPQGQKDNPANPCSSQTTDPTPEKTFPPKPDSLNPTACVIGISEKALNSELGNTVPGSCVEQNDETLLTDTKPTNPSSILESSTVKPECTEIGQECFGEDIDSAGGLEHILANQSPLLHRVQFHIGSPRESENEGQAGGLTGAGCGRGLDKKLHHRLLTDIRRNESSDSALGDSDDEETSLRELYMATEQKEYELPLPSYQVESRASVNHFGRSLLGGYCPQYMPDFALHGISSDLRLKQCLMADLEHTVLHPALDEPVAEALCIVADTDRLSVQVVTSQRRVCEGGRLGRDVMVSNLVHTLITSVLQLYALNIATDFCVMHLEDRLQEVYFKSRSLAEYLRGQTRVHVKELGLALGTNQNVFLFCMDQQGSDRYQMTTPIMMHCARQPFGAYTQP</sequence>
<accession>A0ABQ8N2A4</accession>
<feature type="domain" description="UDENN FNIP1/2-type" evidence="8">
    <location>
        <begin position="30"/>
        <end position="906"/>
    </location>
</feature>
<comment type="caution">
    <text evidence="9">The sequence shown here is derived from an EMBL/GenBank/DDBJ whole genome shotgun (WGS) entry which is preliminary data.</text>
</comment>
<evidence type="ECO:0000256" key="2">
    <source>
        <dbReference type="ARBA" id="ARBA00004656"/>
    </source>
</evidence>
<keyword evidence="4" id="KW-0963">Cytoplasm</keyword>
<gene>
    <name evidence="9" type="ORF">H4Q32_005379</name>
</gene>
<comment type="subcellular location">
    <subcellularLocation>
        <location evidence="1">Cytoplasm</location>
    </subcellularLocation>
    <subcellularLocation>
        <location evidence="2">Lysosome membrane</location>
    </subcellularLocation>
</comment>
<dbReference type="EMBL" id="JACTAM010000001">
    <property type="protein sequence ID" value="KAI2668621.1"/>
    <property type="molecule type" value="Genomic_DNA"/>
</dbReference>